<organism evidence="2 3">
    <name type="scientific">Corchorus capsularis</name>
    <name type="common">Jute</name>
    <dbReference type="NCBI Taxonomy" id="210143"/>
    <lineage>
        <taxon>Eukaryota</taxon>
        <taxon>Viridiplantae</taxon>
        <taxon>Streptophyta</taxon>
        <taxon>Embryophyta</taxon>
        <taxon>Tracheophyta</taxon>
        <taxon>Spermatophyta</taxon>
        <taxon>Magnoliopsida</taxon>
        <taxon>eudicotyledons</taxon>
        <taxon>Gunneridae</taxon>
        <taxon>Pentapetalae</taxon>
        <taxon>rosids</taxon>
        <taxon>malvids</taxon>
        <taxon>Malvales</taxon>
        <taxon>Malvaceae</taxon>
        <taxon>Grewioideae</taxon>
        <taxon>Apeibeae</taxon>
        <taxon>Corchorus</taxon>
    </lineage>
</organism>
<accession>A0A1R3HZQ3</accession>
<name>A0A1R3HZQ3_COCAP</name>
<dbReference type="AlphaFoldDB" id="A0A1R3HZQ3"/>
<evidence type="ECO:0000313" key="2">
    <source>
        <dbReference type="EMBL" id="OMO75810.1"/>
    </source>
</evidence>
<dbReference type="Gramene" id="OMO75810">
    <property type="protein sequence ID" value="OMO75810"/>
    <property type="gene ID" value="CCACVL1_16031"/>
</dbReference>
<evidence type="ECO:0000313" key="3">
    <source>
        <dbReference type="Proteomes" id="UP000188268"/>
    </source>
</evidence>
<feature type="non-terminal residue" evidence="2">
    <location>
        <position position="1"/>
    </location>
</feature>
<reference evidence="2 3" key="1">
    <citation type="submission" date="2013-09" db="EMBL/GenBank/DDBJ databases">
        <title>Corchorus capsularis genome sequencing.</title>
        <authorList>
            <person name="Alam M."/>
            <person name="Haque M.S."/>
            <person name="Islam M.S."/>
            <person name="Emdad E.M."/>
            <person name="Islam M.M."/>
            <person name="Ahmed B."/>
            <person name="Halim A."/>
            <person name="Hossen Q.M.M."/>
            <person name="Hossain M.Z."/>
            <person name="Ahmed R."/>
            <person name="Khan M.M."/>
            <person name="Islam R."/>
            <person name="Rashid M.M."/>
            <person name="Khan S.A."/>
            <person name="Rahman M.S."/>
            <person name="Alam M."/>
        </authorList>
    </citation>
    <scope>NUCLEOTIDE SEQUENCE [LARGE SCALE GENOMIC DNA]</scope>
    <source>
        <strain evidence="3">cv. CVL-1</strain>
        <tissue evidence="2">Whole seedling</tissue>
    </source>
</reference>
<sequence>PRLLHHNHHGPALKASTNVELVFLPSSLAIASSKTPCKVPQIFETRNPSYPKTKTSNSRRLNAQKKPSFSSNDWKLDLKPLETRLNRHYPRKQGLKSGE</sequence>
<proteinExistence type="predicted"/>
<evidence type="ECO:0000256" key="1">
    <source>
        <dbReference type="SAM" id="MobiDB-lite"/>
    </source>
</evidence>
<gene>
    <name evidence="2" type="ORF">CCACVL1_16031</name>
</gene>
<feature type="compositionally biased region" description="Polar residues" evidence="1">
    <location>
        <begin position="44"/>
        <end position="73"/>
    </location>
</feature>
<protein>
    <submittedName>
        <fullName evidence="2">Uncharacterized protein</fullName>
    </submittedName>
</protein>
<keyword evidence="3" id="KW-1185">Reference proteome</keyword>
<comment type="caution">
    <text evidence="2">The sequence shown here is derived from an EMBL/GenBank/DDBJ whole genome shotgun (WGS) entry which is preliminary data.</text>
</comment>
<dbReference type="Proteomes" id="UP000188268">
    <property type="component" value="Unassembled WGS sequence"/>
</dbReference>
<dbReference type="EMBL" id="AWWV01010951">
    <property type="protein sequence ID" value="OMO75810.1"/>
    <property type="molecule type" value="Genomic_DNA"/>
</dbReference>
<feature type="region of interest" description="Disordered" evidence="1">
    <location>
        <begin position="43"/>
        <end position="74"/>
    </location>
</feature>